<dbReference type="AlphaFoldDB" id="A0A8X7C6J5"/>
<feature type="compositionally biased region" description="Polar residues" evidence="1">
    <location>
        <begin position="314"/>
        <end position="333"/>
    </location>
</feature>
<organism evidence="2 3">
    <name type="scientific">Trichonephila inaurata madagascariensis</name>
    <dbReference type="NCBI Taxonomy" id="2747483"/>
    <lineage>
        <taxon>Eukaryota</taxon>
        <taxon>Metazoa</taxon>
        <taxon>Ecdysozoa</taxon>
        <taxon>Arthropoda</taxon>
        <taxon>Chelicerata</taxon>
        <taxon>Arachnida</taxon>
        <taxon>Araneae</taxon>
        <taxon>Araneomorphae</taxon>
        <taxon>Entelegynae</taxon>
        <taxon>Araneoidea</taxon>
        <taxon>Nephilidae</taxon>
        <taxon>Trichonephila</taxon>
        <taxon>Trichonephila inaurata</taxon>
    </lineage>
</organism>
<evidence type="ECO:0000256" key="1">
    <source>
        <dbReference type="SAM" id="MobiDB-lite"/>
    </source>
</evidence>
<feature type="region of interest" description="Disordered" evidence="1">
    <location>
        <begin position="1"/>
        <end position="33"/>
    </location>
</feature>
<evidence type="ECO:0000313" key="2">
    <source>
        <dbReference type="EMBL" id="GFY54184.1"/>
    </source>
</evidence>
<reference evidence="2" key="1">
    <citation type="submission" date="2020-08" db="EMBL/GenBank/DDBJ databases">
        <title>Multicomponent nature underlies the extraordinary mechanical properties of spider dragline silk.</title>
        <authorList>
            <person name="Kono N."/>
            <person name="Nakamura H."/>
            <person name="Mori M."/>
            <person name="Yoshida Y."/>
            <person name="Ohtoshi R."/>
            <person name="Malay A.D."/>
            <person name="Moran D.A.P."/>
            <person name="Tomita M."/>
            <person name="Numata K."/>
            <person name="Arakawa K."/>
        </authorList>
    </citation>
    <scope>NUCLEOTIDE SEQUENCE</scope>
</reference>
<name>A0A8X7C6J5_9ARAC</name>
<accession>A0A8X7C6J5</accession>
<dbReference type="Proteomes" id="UP000886998">
    <property type="component" value="Unassembled WGS sequence"/>
</dbReference>
<dbReference type="EMBL" id="BMAV01009751">
    <property type="protein sequence ID" value="GFY54184.1"/>
    <property type="molecule type" value="Genomic_DNA"/>
</dbReference>
<protein>
    <submittedName>
        <fullName evidence="2">Uncharacterized protein</fullName>
    </submittedName>
</protein>
<proteinExistence type="predicted"/>
<sequence>MSELKAEIVFGSEKEDSREKSNSKTFDSDKKDISENILNGRHVKEETINGHEAINVTEKQKTVNFPSKVSLESTEEKIFTLSEFKENGKEKIKVEDFEKSSLQFQKDGSKHKILITENGNHKTGDLEESFSKKIEDSQNKFNVENSNVTHDTHLNVISKVEEQNLFKKDDTNSNISVKKLEKVKNVTVQSIDLDTEKGNGISVTHSATKTQTHYKTESDSSLKKIIFDPISSNVTSNLELSEQRDEATTILKEAKTNKLNISQSIVSNSDNNSFQTFNENLIVNNLSCEKSEIFKKSEQSSNKVKDDTHSQFLMSLDSNDPVSKTDSSEFGKQSTRHSDTQGLQKRLPVSHELTSKESSVGENIPLSISDDKKVEAETQENEKQCQVCKSSFFVCLFLLAASFVSPVTKTC</sequence>
<gene>
    <name evidence="2" type="ORF">TNIN_171951</name>
</gene>
<feature type="region of interest" description="Disordered" evidence="1">
    <location>
        <begin position="314"/>
        <end position="375"/>
    </location>
</feature>
<comment type="caution">
    <text evidence="2">The sequence shown here is derived from an EMBL/GenBank/DDBJ whole genome shotgun (WGS) entry which is preliminary data.</text>
</comment>
<evidence type="ECO:0000313" key="3">
    <source>
        <dbReference type="Proteomes" id="UP000886998"/>
    </source>
</evidence>
<keyword evidence="3" id="KW-1185">Reference proteome</keyword>